<comment type="subcellular location">
    <subcellularLocation>
        <location evidence="8">Cell membrane</location>
    </subcellularLocation>
</comment>
<evidence type="ECO:0000256" key="7">
    <source>
        <dbReference type="ARBA" id="ARBA00023288"/>
    </source>
</evidence>
<proteinExistence type="predicted"/>
<keyword evidence="7 11" id="KW-0449">Lipoprotein</keyword>
<dbReference type="RefSeq" id="WP_046519469.1">
    <property type="nucleotide sequence ID" value="NZ_LAVS01000012.1"/>
</dbReference>
<keyword evidence="4 9" id="KW-0802">TPR repeat</keyword>
<dbReference type="SUPFAM" id="SSF48452">
    <property type="entry name" value="TPR-like"/>
    <property type="match status" value="1"/>
</dbReference>
<dbReference type="InterPro" id="IPR019734">
    <property type="entry name" value="TPR_rpt"/>
</dbReference>
<comment type="function">
    <text evidence="8">May be involved in cell division.</text>
</comment>
<dbReference type="PANTHER" id="PTHR44858:SF1">
    <property type="entry name" value="UDP-N-ACETYLGLUCOSAMINE--PEPTIDE N-ACETYLGLUCOSAMINYLTRANSFERASE SPINDLY-RELATED"/>
    <property type="match status" value="1"/>
</dbReference>
<evidence type="ECO:0000313" key="12">
    <source>
        <dbReference type="Proteomes" id="UP000276260"/>
    </source>
</evidence>
<dbReference type="PROSITE" id="PS50005">
    <property type="entry name" value="TPR"/>
    <property type="match status" value="2"/>
</dbReference>
<keyword evidence="6" id="KW-0564">Palmitate</keyword>
<dbReference type="OrthoDB" id="509324at2"/>
<comment type="caution">
    <text evidence="11">The sequence shown here is derived from an EMBL/GenBank/DDBJ whole genome shotgun (WGS) entry which is preliminary data.</text>
</comment>
<feature type="repeat" description="TPR" evidence="9">
    <location>
        <begin position="110"/>
        <end position="143"/>
    </location>
</feature>
<keyword evidence="3" id="KW-0677">Repeat</keyword>
<evidence type="ECO:0000256" key="1">
    <source>
        <dbReference type="ARBA" id="ARBA00022475"/>
    </source>
</evidence>
<keyword evidence="2 10" id="KW-0732">Signal</keyword>
<comment type="subunit">
    <text evidence="8">Homodimer.</text>
</comment>
<evidence type="ECO:0000256" key="10">
    <source>
        <dbReference type="SAM" id="SignalP"/>
    </source>
</evidence>
<dbReference type="SMART" id="SM00028">
    <property type="entry name" value="TPR"/>
    <property type="match status" value="4"/>
</dbReference>
<dbReference type="Gene3D" id="1.25.40.10">
    <property type="entry name" value="Tetratricopeptide repeat domain"/>
    <property type="match status" value="1"/>
</dbReference>
<dbReference type="GO" id="GO:0009279">
    <property type="term" value="C:cell outer membrane"/>
    <property type="evidence" value="ECO:0007669"/>
    <property type="project" value="TreeGrafter"/>
</dbReference>
<evidence type="ECO:0000256" key="5">
    <source>
        <dbReference type="ARBA" id="ARBA00023136"/>
    </source>
</evidence>
<feature type="repeat" description="TPR" evidence="9">
    <location>
        <begin position="76"/>
        <end position="109"/>
    </location>
</feature>
<protein>
    <recommendedName>
        <fullName evidence="8">Lipoprotein NlpI</fullName>
    </recommendedName>
</protein>
<dbReference type="PANTHER" id="PTHR44858">
    <property type="entry name" value="TETRATRICOPEPTIDE REPEAT PROTEIN 6"/>
    <property type="match status" value="1"/>
</dbReference>
<sequence length="305" mass="34584">MLLKLSKVSNLTQKAVLLAALLALGACAQKPSNEAAVLVENPLTPESVPVSYRTEIAIARISELLTKAETTDEQRARLFYDRGVMYDSVGLRSLARFDFLRALRLQPDMADAYNFIGIHHTLVGNYTEAYESFDAALELAPDYDYAYLNRGIALLYDSKTDLAVGDFELFHQAKPEDPYRSLWLYFADAKLSIAQAQTRLAQNQSKLDQTHWASSIVAFYLGKISEEKLLETAANVNSDPQQLAERLCEVYFYLAKWHEQQNPSKALDYYKKVLATNVYEFVEHRYARIEMNRLRGLDASAESVQ</sequence>
<accession>A0A3P3QEB1</accession>
<evidence type="ECO:0000256" key="9">
    <source>
        <dbReference type="PROSITE-ProRule" id="PRU00339"/>
    </source>
</evidence>
<dbReference type="PROSITE" id="PS50293">
    <property type="entry name" value="TPR_REGION"/>
    <property type="match status" value="1"/>
</dbReference>
<dbReference type="GO" id="GO:0046813">
    <property type="term" value="P:receptor-mediated virion attachment to host cell"/>
    <property type="evidence" value="ECO:0007669"/>
    <property type="project" value="TreeGrafter"/>
</dbReference>
<evidence type="ECO:0000256" key="4">
    <source>
        <dbReference type="ARBA" id="ARBA00022803"/>
    </source>
</evidence>
<dbReference type="GO" id="GO:0005886">
    <property type="term" value="C:plasma membrane"/>
    <property type="evidence" value="ECO:0007669"/>
    <property type="project" value="UniProtKB-SubCell"/>
</dbReference>
<dbReference type="Proteomes" id="UP000276260">
    <property type="component" value="Unassembled WGS sequence"/>
</dbReference>
<dbReference type="InterPro" id="IPR023605">
    <property type="entry name" value="Lipoprotein_NlpI"/>
</dbReference>
<evidence type="ECO:0000256" key="8">
    <source>
        <dbReference type="PIRNR" id="PIRNR004654"/>
    </source>
</evidence>
<feature type="signal peptide" evidence="10">
    <location>
        <begin position="1"/>
        <end position="28"/>
    </location>
</feature>
<gene>
    <name evidence="11" type="primary">nlpI</name>
    <name evidence="11" type="ORF">EIK76_13150</name>
</gene>
<keyword evidence="1 8" id="KW-1003">Cell membrane</keyword>
<dbReference type="InterPro" id="IPR011990">
    <property type="entry name" value="TPR-like_helical_dom_sf"/>
</dbReference>
<dbReference type="NCBIfam" id="NF008391">
    <property type="entry name" value="PRK11189.1"/>
    <property type="match status" value="1"/>
</dbReference>
<name>A0A3P3QEB1_9GAMM</name>
<evidence type="ECO:0000256" key="3">
    <source>
        <dbReference type="ARBA" id="ARBA00022737"/>
    </source>
</evidence>
<organism evidence="11 12">
    <name type="scientific">Rheinheimera mesophila</name>
    <dbReference type="NCBI Taxonomy" id="1547515"/>
    <lineage>
        <taxon>Bacteria</taxon>
        <taxon>Pseudomonadati</taxon>
        <taxon>Pseudomonadota</taxon>
        <taxon>Gammaproteobacteria</taxon>
        <taxon>Chromatiales</taxon>
        <taxon>Chromatiaceae</taxon>
        <taxon>Rheinheimera</taxon>
    </lineage>
</organism>
<keyword evidence="5 8" id="KW-0472">Membrane</keyword>
<dbReference type="InterPro" id="IPR050498">
    <property type="entry name" value="Ycf3"/>
</dbReference>
<keyword evidence="12" id="KW-1185">Reference proteome</keyword>
<evidence type="ECO:0000256" key="6">
    <source>
        <dbReference type="ARBA" id="ARBA00023139"/>
    </source>
</evidence>
<dbReference type="EMBL" id="RRCF01000004">
    <property type="protein sequence ID" value="RRJ19405.1"/>
    <property type="molecule type" value="Genomic_DNA"/>
</dbReference>
<dbReference type="PIRSF" id="PIRSF004654">
    <property type="entry name" value="NlpI"/>
    <property type="match status" value="1"/>
</dbReference>
<evidence type="ECO:0000313" key="11">
    <source>
        <dbReference type="EMBL" id="RRJ19405.1"/>
    </source>
</evidence>
<feature type="chain" id="PRO_5018607800" description="Lipoprotein NlpI" evidence="10">
    <location>
        <begin position="29"/>
        <end position="305"/>
    </location>
</feature>
<reference evidence="11 12" key="1">
    <citation type="submission" date="2018-11" db="EMBL/GenBank/DDBJ databases">
        <title>Draft genome analysis of Rheinheimera mesophila isolated from an industrial waste site.</title>
        <authorList>
            <person name="Yu Q."/>
            <person name="Qi Y."/>
            <person name="Zhang H."/>
            <person name="Lu Y."/>
            <person name="Pu J."/>
        </authorList>
    </citation>
    <scope>NUCLEOTIDE SEQUENCE [LARGE SCALE GENOMIC DNA]</scope>
    <source>
        <strain evidence="11 12">IITR13</strain>
    </source>
</reference>
<evidence type="ECO:0000256" key="2">
    <source>
        <dbReference type="ARBA" id="ARBA00022729"/>
    </source>
</evidence>
<dbReference type="AlphaFoldDB" id="A0A3P3QEB1"/>
<dbReference type="PROSITE" id="PS51257">
    <property type="entry name" value="PROKAR_LIPOPROTEIN"/>
    <property type="match status" value="1"/>
</dbReference>
<dbReference type="Pfam" id="PF13181">
    <property type="entry name" value="TPR_8"/>
    <property type="match status" value="1"/>
</dbReference>